<dbReference type="GO" id="GO:0007219">
    <property type="term" value="P:Notch signaling pathway"/>
    <property type="evidence" value="ECO:0007669"/>
    <property type="project" value="InterPro"/>
</dbReference>
<dbReference type="GO" id="GO:0016330">
    <property type="term" value="P:second mitotic wave involved in compound eye morphogenesis"/>
    <property type="evidence" value="ECO:0007669"/>
    <property type="project" value="UniProtKB-ARBA"/>
</dbReference>
<feature type="chain" id="PRO_5013030996" description="Delta-like protein" evidence="16">
    <location>
        <begin position="20"/>
        <end position="641"/>
    </location>
</feature>
<feature type="signal peptide" evidence="16">
    <location>
        <begin position="1"/>
        <end position="19"/>
    </location>
</feature>
<dbReference type="SMART" id="SM00181">
    <property type="entry name" value="EGF"/>
    <property type="match status" value="7"/>
</dbReference>
<evidence type="ECO:0000256" key="4">
    <source>
        <dbReference type="ARBA" id="ARBA00022692"/>
    </source>
</evidence>
<feature type="domain" description="EGF-like" evidence="17">
    <location>
        <begin position="330"/>
        <end position="363"/>
    </location>
</feature>
<dbReference type="PANTHER" id="PTHR24044">
    <property type="entry name" value="NOTCH LIGAND FAMILY MEMBER"/>
    <property type="match status" value="1"/>
</dbReference>
<evidence type="ECO:0000256" key="15">
    <source>
        <dbReference type="SAM" id="Phobius"/>
    </source>
</evidence>
<feature type="disulfide bond" evidence="12">
    <location>
        <begin position="179"/>
        <end position="188"/>
    </location>
</feature>
<dbReference type="GO" id="GO:0005112">
    <property type="term" value="F:Notch binding"/>
    <property type="evidence" value="ECO:0007669"/>
    <property type="project" value="TreeGrafter"/>
</dbReference>
<dbReference type="CDD" id="cd00054">
    <property type="entry name" value="EGF_CA"/>
    <property type="match status" value="2"/>
</dbReference>
<dbReference type="GO" id="GO:0046331">
    <property type="term" value="P:lateral inhibition"/>
    <property type="evidence" value="ECO:0007669"/>
    <property type="project" value="UniProtKB-ARBA"/>
</dbReference>
<keyword evidence="10" id="KW-0325">Glycoprotein</keyword>
<dbReference type="STRING" id="158441.A0A226ET36"/>
<evidence type="ECO:0000313" key="20">
    <source>
        <dbReference type="Proteomes" id="UP000198287"/>
    </source>
</evidence>
<dbReference type="InterPro" id="IPR011651">
    <property type="entry name" value="Notch_ligand_N"/>
</dbReference>
<feature type="region of interest" description="Disordered" evidence="14">
    <location>
        <begin position="564"/>
        <end position="621"/>
    </location>
</feature>
<evidence type="ECO:0000256" key="1">
    <source>
        <dbReference type="ARBA" id="ARBA00004479"/>
    </source>
</evidence>
<name>A0A226ET36_FOLCA</name>
<evidence type="ECO:0000256" key="2">
    <source>
        <dbReference type="ARBA" id="ARBA00022473"/>
    </source>
</evidence>
<dbReference type="PROSITE" id="PS01186">
    <property type="entry name" value="EGF_2"/>
    <property type="match status" value="2"/>
</dbReference>
<feature type="disulfide bond" evidence="11">
    <location>
        <begin position="418"/>
        <end position="435"/>
    </location>
</feature>
<dbReference type="Gene3D" id="2.60.40.3510">
    <property type="match status" value="1"/>
</dbReference>
<dbReference type="Gene3D" id="2.10.25.140">
    <property type="match status" value="1"/>
</dbReference>
<evidence type="ECO:0000256" key="10">
    <source>
        <dbReference type="ARBA" id="ARBA00023180"/>
    </source>
</evidence>
<dbReference type="EMBL" id="LNIX01000002">
    <property type="protein sequence ID" value="OXA60224.1"/>
    <property type="molecule type" value="Genomic_DNA"/>
</dbReference>
<protein>
    <recommendedName>
        <fullName evidence="13">Delta-like protein</fullName>
    </recommendedName>
</protein>
<dbReference type="SMART" id="SM00051">
    <property type="entry name" value="DSL"/>
    <property type="match status" value="1"/>
</dbReference>
<dbReference type="InterPro" id="IPR050906">
    <property type="entry name" value="Notch_signaling"/>
</dbReference>
<feature type="compositionally biased region" description="Low complexity" evidence="14">
    <location>
        <begin position="570"/>
        <end position="601"/>
    </location>
</feature>
<dbReference type="Gene3D" id="2.10.25.10">
    <property type="entry name" value="Laminin"/>
    <property type="match status" value="5"/>
</dbReference>
<dbReference type="OMA" id="CSEPVCL"/>
<evidence type="ECO:0000256" key="8">
    <source>
        <dbReference type="ARBA" id="ARBA00023136"/>
    </source>
</evidence>
<feature type="disulfide bond" evidence="11">
    <location>
        <begin position="353"/>
        <end position="362"/>
    </location>
</feature>
<comment type="caution">
    <text evidence="19">The sequence shown here is derived from an EMBL/GenBank/DDBJ whole genome shotgun (WGS) entry which is preliminary data.</text>
</comment>
<keyword evidence="8 13" id="KW-0472">Membrane</keyword>
<feature type="region of interest" description="Disordered" evidence="14">
    <location>
        <begin position="503"/>
        <end position="534"/>
    </location>
</feature>
<feature type="disulfide bond" evidence="11">
    <location>
        <begin position="437"/>
        <end position="446"/>
    </location>
</feature>
<dbReference type="Pfam" id="PF21700">
    <property type="entry name" value="EGF_DL_JAG"/>
    <property type="match status" value="1"/>
</dbReference>
<feature type="disulfide bond" evidence="11">
    <location>
        <begin position="314"/>
        <end position="323"/>
    </location>
</feature>
<feature type="disulfide bond" evidence="11">
    <location>
        <begin position="391"/>
        <end position="400"/>
    </location>
</feature>
<dbReference type="Pfam" id="PF07657">
    <property type="entry name" value="MNNL"/>
    <property type="match status" value="1"/>
</dbReference>
<dbReference type="GO" id="GO:0016020">
    <property type="term" value="C:membrane"/>
    <property type="evidence" value="ECO:0007669"/>
    <property type="project" value="UniProtKB-SubCell"/>
</dbReference>
<dbReference type="GO" id="GO:0030718">
    <property type="term" value="P:germ-line stem cell population maintenance"/>
    <property type="evidence" value="ECO:0007669"/>
    <property type="project" value="UniProtKB-ARBA"/>
</dbReference>
<keyword evidence="4 13" id="KW-0812">Transmembrane</keyword>
<comment type="function">
    <text evidence="13">Putative Notch ligand involved in the mediation of Notch signaling.</text>
</comment>
<evidence type="ECO:0000256" key="12">
    <source>
        <dbReference type="PROSITE-ProRule" id="PRU00377"/>
    </source>
</evidence>
<evidence type="ECO:0000313" key="19">
    <source>
        <dbReference type="EMBL" id="OXA60224.1"/>
    </source>
</evidence>
<dbReference type="GO" id="GO:0009986">
    <property type="term" value="C:cell surface"/>
    <property type="evidence" value="ECO:0007669"/>
    <property type="project" value="UniProtKB-ARBA"/>
</dbReference>
<evidence type="ECO:0000256" key="6">
    <source>
        <dbReference type="ARBA" id="ARBA00022737"/>
    </source>
</evidence>
<evidence type="ECO:0000256" key="3">
    <source>
        <dbReference type="ARBA" id="ARBA00022536"/>
    </source>
</evidence>
<dbReference type="Pfam" id="PF00008">
    <property type="entry name" value="EGF"/>
    <property type="match status" value="2"/>
</dbReference>
<feature type="transmembrane region" description="Helical" evidence="15">
    <location>
        <begin position="472"/>
        <end position="496"/>
    </location>
</feature>
<dbReference type="Pfam" id="PF01414">
    <property type="entry name" value="DSL"/>
    <property type="match status" value="1"/>
</dbReference>
<evidence type="ECO:0000256" key="13">
    <source>
        <dbReference type="RuleBase" id="RU280815"/>
    </source>
</evidence>
<comment type="caution">
    <text evidence="11">Lacks conserved residue(s) required for the propagation of feature annotation.</text>
</comment>
<evidence type="ECO:0000256" key="14">
    <source>
        <dbReference type="SAM" id="MobiDB-lite"/>
    </source>
</evidence>
<dbReference type="FunFam" id="2.10.25.10:FF:000018">
    <property type="entry name" value="Delta-like 1"/>
    <property type="match status" value="1"/>
</dbReference>
<feature type="domain" description="DSL" evidence="18">
    <location>
        <begin position="177"/>
        <end position="221"/>
    </location>
</feature>
<evidence type="ECO:0000256" key="5">
    <source>
        <dbReference type="ARBA" id="ARBA00022729"/>
    </source>
</evidence>
<dbReference type="InterPro" id="IPR000742">
    <property type="entry name" value="EGF"/>
</dbReference>
<dbReference type="PROSITE" id="PS00022">
    <property type="entry name" value="EGF_1"/>
    <property type="match status" value="5"/>
</dbReference>
<keyword evidence="20" id="KW-1185">Reference proteome</keyword>
<keyword evidence="7 13" id="KW-1133">Transmembrane helix</keyword>
<feature type="disulfide bond" evidence="12">
    <location>
        <begin position="192"/>
        <end position="204"/>
    </location>
</feature>
<feature type="compositionally biased region" description="Basic and acidic residues" evidence="14">
    <location>
        <begin position="503"/>
        <end position="520"/>
    </location>
</feature>
<feature type="domain" description="EGF-like" evidence="17">
    <location>
        <begin position="286"/>
        <end position="324"/>
    </location>
</feature>
<dbReference type="OrthoDB" id="283575at2759"/>
<proteinExistence type="predicted"/>
<feature type="compositionally biased region" description="Gly residues" evidence="14">
    <location>
        <begin position="525"/>
        <end position="534"/>
    </location>
</feature>
<dbReference type="GO" id="GO:0005509">
    <property type="term" value="F:calcium ion binding"/>
    <property type="evidence" value="ECO:0007669"/>
    <property type="project" value="InterPro"/>
</dbReference>
<dbReference type="InterPro" id="IPR001774">
    <property type="entry name" value="DSL"/>
</dbReference>
<evidence type="ECO:0000256" key="16">
    <source>
        <dbReference type="SAM" id="SignalP"/>
    </source>
</evidence>
<dbReference type="FunFam" id="2.10.25.10:FF:000095">
    <property type="entry name" value="Notch, isoform B"/>
    <property type="match status" value="1"/>
</dbReference>
<dbReference type="AlphaFoldDB" id="A0A226ET36"/>
<gene>
    <name evidence="19" type="ORF">Fcan01_05569</name>
</gene>
<dbReference type="PROSITE" id="PS50026">
    <property type="entry name" value="EGF_3"/>
    <property type="match status" value="4"/>
</dbReference>
<organism evidence="19 20">
    <name type="scientific">Folsomia candida</name>
    <name type="common">Springtail</name>
    <dbReference type="NCBI Taxonomy" id="158441"/>
    <lineage>
        <taxon>Eukaryota</taxon>
        <taxon>Metazoa</taxon>
        <taxon>Ecdysozoa</taxon>
        <taxon>Arthropoda</taxon>
        <taxon>Hexapoda</taxon>
        <taxon>Collembola</taxon>
        <taxon>Entomobryomorpha</taxon>
        <taxon>Isotomoidea</taxon>
        <taxon>Isotomidae</taxon>
        <taxon>Proisotominae</taxon>
        <taxon>Folsomia</taxon>
    </lineage>
</organism>
<dbReference type="PANTHER" id="PTHR24044:SF488">
    <property type="entry name" value="NEUROGENIC LOCUS PROTEIN DELTA"/>
    <property type="match status" value="1"/>
</dbReference>
<dbReference type="InterPro" id="IPR001881">
    <property type="entry name" value="EGF-like_Ca-bd_dom"/>
</dbReference>
<evidence type="ECO:0000259" key="17">
    <source>
        <dbReference type="PROSITE" id="PS50026"/>
    </source>
</evidence>
<dbReference type="GO" id="GO:0043208">
    <property type="term" value="F:glycosphingolipid binding"/>
    <property type="evidence" value="ECO:0007669"/>
    <property type="project" value="UniProtKB-ARBA"/>
</dbReference>
<evidence type="ECO:0000256" key="11">
    <source>
        <dbReference type="PROSITE-ProRule" id="PRU00076"/>
    </source>
</evidence>
<reference evidence="19 20" key="1">
    <citation type="submission" date="2015-12" db="EMBL/GenBank/DDBJ databases">
        <title>The genome of Folsomia candida.</title>
        <authorList>
            <person name="Faddeeva A."/>
            <person name="Derks M.F."/>
            <person name="Anvar Y."/>
            <person name="Smit S."/>
            <person name="Van Straalen N."/>
            <person name="Roelofs D."/>
        </authorList>
    </citation>
    <scope>NUCLEOTIDE SEQUENCE [LARGE SCALE GENOMIC DNA]</scope>
    <source>
        <strain evidence="19 20">VU population</strain>
        <tissue evidence="19">Whole body</tissue>
    </source>
</reference>
<feature type="domain" description="EGF-like" evidence="17">
    <location>
        <begin position="409"/>
        <end position="447"/>
    </location>
</feature>
<dbReference type="SUPFAM" id="SSF57196">
    <property type="entry name" value="EGF/Laminin"/>
    <property type="match status" value="4"/>
</dbReference>
<sequence length="641" mass="69938">MKSWKVLTILLFAAAGVFREVTPLGGVFELRLRSFTTPLNRDIDGLCCSLNESDCRTKCTPKFRICVKNYQVTIDPSGGCFFGETLTEVLQFNSGGGSAGKSSNLFHFPFNFRWPGTFSLIIEAFQPNPPSTSSSSNSTHRLLTRMAIQQYLDISESWKSREWNSTLNNTLKYDYRVRCLPDYYGEACDKTCRPRDDKFGHYTCDQDGERRCLEGWRGEYCEVAICTPGCLHGSCSTPSTCDCHSGWEGSTCSSCTRYPGCKHGRCTKPYSCECDEGWGGLFCNQDLNYCTNHRPCLNGGTCFNTGQGSYTCECLGGFGGADCEVVKDLRNNTCWCENGGVCKTTTLGLICDCPEPFTGPNCRSTPQSTLAQCPCLNNGTCTSTSPPACLCPPQTHGPLCSILDPTPLNFNICATAPCANGATCTSTTTPHEFTCKCRPGFTGSDCSEKCDATCGLLIETEELKQELSTQHVVFVIVVSVSTPLMILIAVAVVILLKKKKEEERRRNDQVARVQNERNAARDFGNSGGGGNGGSGEKYGIVNSLNNNKKLSNLDLSRFNQQQFSKGPLCSYPSPSSPTPTTTATSYTTNLLPPHSPLLLDPYNPPPNNSTKQQNSPLAPPTPAVILNKFDLVYDLNLATEV</sequence>
<dbReference type="GO" id="GO:0045179">
    <property type="term" value="C:apical cortex"/>
    <property type="evidence" value="ECO:0007669"/>
    <property type="project" value="UniProtKB-ARBA"/>
</dbReference>
<dbReference type="PROSITE" id="PS51051">
    <property type="entry name" value="DSL"/>
    <property type="match status" value="1"/>
</dbReference>
<keyword evidence="2 13" id="KW-0217">Developmental protein</keyword>
<dbReference type="GO" id="GO:0048018">
    <property type="term" value="F:receptor ligand activity"/>
    <property type="evidence" value="ECO:0007669"/>
    <property type="project" value="UniProtKB-ARBA"/>
</dbReference>
<accession>A0A226ET36</accession>
<feature type="domain" description="EGF-like" evidence="17">
    <location>
        <begin position="369"/>
        <end position="401"/>
    </location>
</feature>
<dbReference type="Proteomes" id="UP000198287">
    <property type="component" value="Unassembled WGS sequence"/>
</dbReference>
<feature type="disulfide bond" evidence="12">
    <location>
        <begin position="212"/>
        <end position="221"/>
    </location>
</feature>
<evidence type="ECO:0000259" key="18">
    <source>
        <dbReference type="PROSITE" id="PS51051"/>
    </source>
</evidence>
<keyword evidence="9 11" id="KW-1015">Disulfide bond</keyword>
<dbReference type="SMART" id="SM00179">
    <property type="entry name" value="EGF_CA"/>
    <property type="match status" value="2"/>
</dbReference>
<keyword evidence="5 13" id="KW-0732">Signal</keyword>
<keyword evidence="3 11" id="KW-0245">EGF-like domain</keyword>
<comment type="subcellular location">
    <subcellularLocation>
        <location evidence="1 13">Membrane</location>
        <topology evidence="1 13">Single-pass type I membrane protein</topology>
    </subcellularLocation>
</comment>
<evidence type="ECO:0000256" key="9">
    <source>
        <dbReference type="ARBA" id="ARBA00023157"/>
    </source>
</evidence>
<dbReference type="FunFam" id="2.10.25.140:FF:000001">
    <property type="entry name" value="Delta-like protein"/>
    <property type="match status" value="1"/>
</dbReference>
<evidence type="ECO:0000256" key="7">
    <source>
        <dbReference type="ARBA" id="ARBA00022989"/>
    </source>
</evidence>
<dbReference type="GO" id="GO:0042063">
    <property type="term" value="P:gliogenesis"/>
    <property type="evidence" value="ECO:0007669"/>
    <property type="project" value="UniProtKB-ARBA"/>
</dbReference>
<dbReference type="FunFam" id="2.10.25.10:FF:000064">
    <property type="entry name" value="Delta-like protein"/>
    <property type="match status" value="1"/>
</dbReference>
<keyword evidence="6 13" id="KW-0677">Repeat</keyword>